<name>A0ABR1DKY5_NECAM</name>
<evidence type="ECO:0000256" key="1">
    <source>
        <dbReference type="SAM" id="MobiDB-lite"/>
    </source>
</evidence>
<feature type="region of interest" description="Disordered" evidence="1">
    <location>
        <begin position="37"/>
        <end position="123"/>
    </location>
</feature>
<keyword evidence="3" id="KW-1185">Reference proteome</keyword>
<evidence type="ECO:0000313" key="2">
    <source>
        <dbReference type="EMBL" id="KAK6750970.1"/>
    </source>
</evidence>
<accession>A0ABR1DKY5</accession>
<dbReference type="Proteomes" id="UP001303046">
    <property type="component" value="Unassembled WGS sequence"/>
</dbReference>
<dbReference type="EMBL" id="JAVFWL010000004">
    <property type="protein sequence ID" value="KAK6750970.1"/>
    <property type="molecule type" value="Genomic_DNA"/>
</dbReference>
<evidence type="ECO:0000313" key="3">
    <source>
        <dbReference type="Proteomes" id="UP001303046"/>
    </source>
</evidence>
<sequence length="123" mass="13795">MDKRQLTTGTSAQARGHAATAACVEACTILHHLFTRLRRNRASSSRSSAHRTDHFKHKRPSLKRHKAHDKPSMPPPATKSEATTRPDMSAADHHHSISSASTSRSRRRPPREQSNCFLCNDEH</sequence>
<gene>
    <name evidence="2" type="primary">Necator_chrIV.g16050</name>
    <name evidence="2" type="ORF">RB195_002754</name>
</gene>
<proteinExistence type="predicted"/>
<comment type="caution">
    <text evidence="2">The sequence shown here is derived from an EMBL/GenBank/DDBJ whole genome shotgun (WGS) entry which is preliminary data.</text>
</comment>
<organism evidence="2 3">
    <name type="scientific">Necator americanus</name>
    <name type="common">Human hookworm</name>
    <dbReference type="NCBI Taxonomy" id="51031"/>
    <lineage>
        <taxon>Eukaryota</taxon>
        <taxon>Metazoa</taxon>
        <taxon>Ecdysozoa</taxon>
        <taxon>Nematoda</taxon>
        <taxon>Chromadorea</taxon>
        <taxon>Rhabditida</taxon>
        <taxon>Rhabditina</taxon>
        <taxon>Rhabditomorpha</taxon>
        <taxon>Strongyloidea</taxon>
        <taxon>Ancylostomatidae</taxon>
        <taxon>Bunostominae</taxon>
        <taxon>Necator</taxon>
    </lineage>
</organism>
<feature type="compositionally biased region" description="Basic residues" evidence="1">
    <location>
        <begin position="53"/>
        <end position="68"/>
    </location>
</feature>
<protein>
    <submittedName>
        <fullName evidence="2">Uncharacterized protein</fullName>
    </submittedName>
</protein>
<reference evidence="2 3" key="1">
    <citation type="submission" date="2023-08" db="EMBL/GenBank/DDBJ databases">
        <title>A Necator americanus chromosomal reference genome.</title>
        <authorList>
            <person name="Ilik V."/>
            <person name="Petrzelkova K.J."/>
            <person name="Pardy F."/>
            <person name="Fuh T."/>
            <person name="Niatou-Singa F.S."/>
            <person name="Gouil Q."/>
            <person name="Baker L."/>
            <person name="Ritchie M.E."/>
            <person name="Jex A.R."/>
            <person name="Gazzola D."/>
            <person name="Li H."/>
            <person name="Toshio Fujiwara R."/>
            <person name="Zhan B."/>
            <person name="Aroian R.V."/>
            <person name="Pafco B."/>
            <person name="Schwarz E.M."/>
        </authorList>
    </citation>
    <scope>NUCLEOTIDE SEQUENCE [LARGE SCALE GENOMIC DNA]</scope>
    <source>
        <strain evidence="2 3">Aroian</strain>
        <tissue evidence="2">Whole animal</tissue>
    </source>
</reference>